<organism evidence="1 2">
    <name type="scientific">Streptomyces abikoensis</name>
    <dbReference type="NCBI Taxonomy" id="97398"/>
    <lineage>
        <taxon>Bacteria</taxon>
        <taxon>Bacillati</taxon>
        <taxon>Actinomycetota</taxon>
        <taxon>Actinomycetes</taxon>
        <taxon>Kitasatosporales</taxon>
        <taxon>Streptomycetaceae</taxon>
        <taxon>Streptomyces</taxon>
    </lineage>
</organism>
<keyword evidence="2" id="KW-1185">Reference proteome</keyword>
<sequence>MTDAQFQQPAAESRILLASAAPSGGGGGGTHKASVTPWTTAGGVADELHQDMGTALGDLGHAHDGIKAGTTGFASAAALSTILGTWETRLGAVRSECQRLSGDLKKAGVSFGENEAAVKASFEAVRSSSKIDDYSKGR</sequence>
<proteinExistence type="predicted"/>
<evidence type="ECO:0008006" key="3">
    <source>
        <dbReference type="Google" id="ProtNLM"/>
    </source>
</evidence>
<comment type="caution">
    <text evidence="1">The sequence shown here is derived from an EMBL/GenBank/DDBJ whole genome shotgun (WGS) entry which is preliminary data.</text>
</comment>
<dbReference type="Proteomes" id="UP001611162">
    <property type="component" value="Unassembled WGS sequence"/>
</dbReference>
<dbReference type="RefSeq" id="WP_387575098.1">
    <property type="nucleotide sequence ID" value="NZ_JBIAUF010000011.1"/>
</dbReference>
<evidence type="ECO:0000313" key="2">
    <source>
        <dbReference type="Proteomes" id="UP001611162"/>
    </source>
</evidence>
<gene>
    <name evidence="1" type="ORF">ACH4TF_15940</name>
</gene>
<dbReference type="EMBL" id="JBIRRB010000004">
    <property type="protein sequence ID" value="MFI0911937.1"/>
    <property type="molecule type" value="Genomic_DNA"/>
</dbReference>
<protein>
    <recommendedName>
        <fullName evidence="3">Excreted virulence factor EspC, type VII ESX diderm</fullName>
    </recommendedName>
</protein>
<accession>A0ABW7T6B1</accession>
<reference evidence="1 2" key="1">
    <citation type="submission" date="2024-10" db="EMBL/GenBank/DDBJ databases">
        <title>The Natural Products Discovery Center: Release of the First 8490 Sequenced Strains for Exploring Actinobacteria Biosynthetic Diversity.</title>
        <authorList>
            <person name="Kalkreuter E."/>
            <person name="Kautsar S.A."/>
            <person name="Yang D."/>
            <person name="Bader C.D."/>
            <person name="Teijaro C.N."/>
            <person name="Fluegel L."/>
            <person name="Davis C.M."/>
            <person name="Simpson J.R."/>
            <person name="Lauterbach L."/>
            <person name="Steele A.D."/>
            <person name="Gui C."/>
            <person name="Meng S."/>
            <person name="Li G."/>
            <person name="Viehrig K."/>
            <person name="Ye F."/>
            <person name="Su P."/>
            <person name="Kiefer A.F."/>
            <person name="Nichols A."/>
            <person name="Cepeda A.J."/>
            <person name="Yan W."/>
            <person name="Fan B."/>
            <person name="Jiang Y."/>
            <person name="Adhikari A."/>
            <person name="Zheng C.-J."/>
            <person name="Schuster L."/>
            <person name="Cowan T.M."/>
            <person name="Smanski M.J."/>
            <person name="Chevrette M.G."/>
            <person name="De Carvalho L.P.S."/>
            <person name="Shen B."/>
        </authorList>
    </citation>
    <scope>NUCLEOTIDE SEQUENCE [LARGE SCALE GENOMIC DNA]</scope>
    <source>
        <strain evidence="1 2">NPDC020979</strain>
    </source>
</reference>
<name>A0ABW7T6B1_9ACTN</name>
<evidence type="ECO:0000313" key="1">
    <source>
        <dbReference type="EMBL" id="MFI0911937.1"/>
    </source>
</evidence>